<dbReference type="GO" id="GO:0046872">
    <property type="term" value="F:metal ion binding"/>
    <property type="evidence" value="ECO:0007669"/>
    <property type="project" value="UniProtKB-KW"/>
</dbReference>
<dbReference type="GO" id="GO:0047443">
    <property type="term" value="F:4-hydroxy-4-methyl-2-oxoglutarate aldolase activity"/>
    <property type="evidence" value="ECO:0007669"/>
    <property type="project" value="UniProtKB-EC"/>
</dbReference>
<evidence type="ECO:0000256" key="5">
    <source>
        <dbReference type="ARBA" id="ARBA00022723"/>
    </source>
</evidence>
<keyword evidence="5 9" id="KW-0479">Metal-binding</keyword>
<sequence length="223" mass="23676">MTHAIREIERADPAQIAGLGECGVATVHEAMGRRGLMSSKMRPIQPDQAIAGSAITVSAAPGDNWMIHVALELAQPGDVLVVAPFSPSDAGYFGDLLAESAQARGIAGLVIDAGVRDLRDLKQMRFPVWSTAISAWGTVKETPGWVNVPVQCAGAIVRPGDVVVADDDGVAIVPRDEAAEVLAKARARIADEAEKRRALREGVLSMDLYNLRPGLVAKGFTYR</sequence>
<dbReference type="NCBIfam" id="NF006731">
    <property type="entry name" value="PRK09262.1"/>
    <property type="match status" value="1"/>
</dbReference>
<dbReference type="EC" id="4.1.3.17" evidence="4"/>
<feature type="binding site" evidence="9">
    <location>
        <position position="117"/>
    </location>
    <ligand>
        <name>Mg(2+)</name>
        <dbReference type="ChEBI" id="CHEBI:18420"/>
    </ligand>
</feature>
<comment type="cofactor">
    <cofactor evidence="2 9">
        <name>Mg(2+)</name>
        <dbReference type="ChEBI" id="CHEBI:18420"/>
    </cofactor>
</comment>
<gene>
    <name evidence="10" type="primary">ligK</name>
    <name evidence="10" type="ORF">DDE23_10205</name>
</gene>
<dbReference type="InterPro" id="IPR005493">
    <property type="entry name" value="RraA/RraA-like"/>
</dbReference>
<dbReference type="AlphaFoldDB" id="A0A2T7USU8"/>
<dbReference type="Pfam" id="PF03737">
    <property type="entry name" value="RraA-like"/>
    <property type="match status" value="1"/>
</dbReference>
<evidence type="ECO:0000256" key="6">
    <source>
        <dbReference type="ARBA" id="ARBA00022842"/>
    </source>
</evidence>
<comment type="catalytic activity">
    <reaction evidence="1">
        <text>4-hydroxy-4-methyl-2-oxoglutarate = 2 pyruvate</text>
        <dbReference type="Rhea" id="RHEA:22748"/>
        <dbReference type="ChEBI" id="CHEBI:15361"/>
        <dbReference type="ChEBI" id="CHEBI:58276"/>
        <dbReference type="EC" id="4.1.3.17"/>
    </reaction>
</comment>
<dbReference type="OrthoDB" id="9812532at2"/>
<dbReference type="Proteomes" id="UP000244810">
    <property type="component" value="Unassembled WGS sequence"/>
</dbReference>
<proteinExistence type="inferred from homology"/>
<keyword evidence="11" id="KW-1185">Reference proteome</keyword>
<evidence type="ECO:0000256" key="8">
    <source>
        <dbReference type="ARBA" id="ARBA00061585"/>
    </source>
</evidence>
<evidence type="ECO:0000256" key="4">
    <source>
        <dbReference type="ARBA" id="ARBA00012213"/>
    </source>
</evidence>
<name>A0A2T7USU8_9RHOB</name>
<evidence type="ECO:0000256" key="2">
    <source>
        <dbReference type="ARBA" id="ARBA00001946"/>
    </source>
</evidence>
<evidence type="ECO:0000256" key="1">
    <source>
        <dbReference type="ARBA" id="ARBA00001342"/>
    </source>
</evidence>
<evidence type="ECO:0000256" key="7">
    <source>
        <dbReference type="ARBA" id="ARBA00023239"/>
    </source>
</evidence>
<keyword evidence="7" id="KW-0456">Lyase</keyword>
<dbReference type="InterPro" id="IPR036704">
    <property type="entry name" value="RraA/RraA-like_sf"/>
</dbReference>
<evidence type="ECO:0000313" key="10">
    <source>
        <dbReference type="EMBL" id="PVE47797.1"/>
    </source>
</evidence>
<dbReference type="EMBL" id="QDDR01000004">
    <property type="protein sequence ID" value="PVE47797.1"/>
    <property type="molecule type" value="Genomic_DNA"/>
</dbReference>
<keyword evidence="6 9" id="KW-0460">Magnesium</keyword>
<dbReference type="Gene3D" id="3.50.30.40">
    <property type="entry name" value="Ribonuclease E inhibitor RraA/RraA-like"/>
    <property type="match status" value="1"/>
</dbReference>
<comment type="caution">
    <text evidence="10">The sequence shown here is derived from an EMBL/GenBank/DDBJ whole genome shotgun (WGS) entry which is preliminary data.</text>
</comment>
<protein>
    <recommendedName>
        <fullName evidence="4">4-hydroxy-4-methyl-2-oxoglutarate aldolase</fullName>
        <ecNumber evidence="4">4.1.3.17</ecNumber>
    </recommendedName>
</protein>
<comment type="subunit">
    <text evidence="3">Homohexamer.</text>
</comment>
<dbReference type="RefSeq" id="WP_107751169.1">
    <property type="nucleotide sequence ID" value="NZ_QBKF01000003.1"/>
</dbReference>
<feature type="binding site" evidence="9">
    <location>
        <begin position="94"/>
        <end position="97"/>
    </location>
    <ligand>
        <name>substrate</name>
    </ligand>
</feature>
<comment type="similarity">
    <text evidence="8">Belongs to the LigK/PcmE family.</text>
</comment>
<dbReference type="SUPFAM" id="SSF89562">
    <property type="entry name" value="RraA-like"/>
    <property type="match status" value="1"/>
</dbReference>
<evidence type="ECO:0000256" key="3">
    <source>
        <dbReference type="ARBA" id="ARBA00011643"/>
    </source>
</evidence>
<feature type="binding site" evidence="9">
    <location>
        <position position="116"/>
    </location>
    <ligand>
        <name>substrate</name>
    </ligand>
</feature>
<dbReference type="GO" id="GO:0019336">
    <property type="term" value="P:phenol-containing compound catabolic process"/>
    <property type="evidence" value="ECO:0007669"/>
    <property type="project" value="UniProtKB-ARBA"/>
</dbReference>
<dbReference type="PANTHER" id="PTHR33254:SF16">
    <property type="entry name" value="BLR3842 PROTEIN"/>
    <property type="match status" value="1"/>
</dbReference>
<reference evidence="10 11" key="1">
    <citation type="journal article" date="2011" name="Syst. Appl. Microbiol.">
        <title>Defluviimonas denitrificans gen. nov., sp. nov., and Pararhodobacter aggregans gen. nov., sp. nov., non-phototrophic Rhodobacteraceae from the biofilter of a marine aquaculture.</title>
        <authorList>
            <person name="Foesel B.U."/>
            <person name="Drake H.L."/>
            <person name="Schramm A."/>
        </authorList>
    </citation>
    <scope>NUCLEOTIDE SEQUENCE [LARGE SCALE GENOMIC DNA]</scope>
    <source>
        <strain evidence="10 11">D1-19</strain>
    </source>
</reference>
<dbReference type="GO" id="GO:0072329">
    <property type="term" value="P:monocarboxylic acid catabolic process"/>
    <property type="evidence" value="ECO:0007669"/>
    <property type="project" value="UniProtKB-ARBA"/>
</dbReference>
<dbReference type="GO" id="GO:0042537">
    <property type="term" value="P:benzene-containing compound metabolic process"/>
    <property type="evidence" value="ECO:0007669"/>
    <property type="project" value="UniProtKB-ARBA"/>
</dbReference>
<dbReference type="NCBIfam" id="TIGR02798">
    <property type="entry name" value="ligK_PcmE"/>
    <property type="match status" value="1"/>
</dbReference>
<accession>A0A2T7USU8</accession>
<dbReference type="FunFam" id="3.50.30.40:FF:000002">
    <property type="entry name" value="4-carboxy-4-hydroxy-2-oxoadipate aldolase/oxaloacetate decarboxylase"/>
    <property type="match status" value="1"/>
</dbReference>
<evidence type="ECO:0000256" key="9">
    <source>
        <dbReference type="PIRSR" id="PIRSR605493-1"/>
    </source>
</evidence>
<dbReference type="PANTHER" id="PTHR33254">
    <property type="entry name" value="4-HYDROXY-4-METHYL-2-OXOGLUTARATE ALDOLASE 3-RELATED"/>
    <property type="match status" value="1"/>
</dbReference>
<organism evidence="10 11">
    <name type="scientific">Pararhodobacter aggregans</name>
    <dbReference type="NCBI Taxonomy" id="404875"/>
    <lineage>
        <taxon>Bacteria</taxon>
        <taxon>Pseudomonadati</taxon>
        <taxon>Pseudomonadota</taxon>
        <taxon>Alphaproteobacteria</taxon>
        <taxon>Rhodobacterales</taxon>
        <taxon>Paracoccaceae</taxon>
        <taxon>Pararhodobacter</taxon>
    </lineage>
</organism>
<evidence type="ECO:0000313" key="11">
    <source>
        <dbReference type="Proteomes" id="UP000244810"/>
    </source>
</evidence>
<dbReference type="InterPro" id="IPR014165">
    <property type="entry name" value="LigK_PcmE"/>
</dbReference>
<dbReference type="CDD" id="cd16841">
    <property type="entry name" value="RraA_family"/>
    <property type="match status" value="1"/>
</dbReference>